<evidence type="ECO:0000256" key="11">
    <source>
        <dbReference type="PIRSR" id="PIRSR600223-1"/>
    </source>
</evidence>
<dbReference type="EMBL" id="BJON01000015">
    <property type="protein sequence ID" value="GED70274.1"/>
    <property type="molecule type" value="Genomic_DNA"/>
</dbReference>
<evidence type="ECO:0000313" key="17">
    <source>
        <dbReference type="Proteomes" id="UP000319578"/>
    </source>
</evidence>
<dbReference type="InterPro" id="IPR019533">
    <property type="entry name" value="Peptidase_S26"/>
</dbReference>
<dbReference type="PANTHER" id="PTHR43390:SF1">
    <property type="entry name" value="CHLOROPLAST PROCESSING PEPTIDASE"/>
    <property type="match status" value="1"/>
</dbReference>
<dbReference type="Proteomes" id="UP000319578">
    <property type="component" value="Unassembled WGS sequence"/>
</dbReference>
<reference evidence="14 17" key="3">
    <citation type="submission" date="2019-06" db="EMBL/GenBank/DDBJ databases">
        <title>Whole genome shotgun sequence of Brevibacillus reuszeri NBRC 15719.</title>
        <authorList>
            <person name="Hosoyama A."/>
            <person name="Uohara A."/>
            <person name="Ohji S."/>
            <person name="Ichikawa N."/>
        </authorList>
    </citation>
    <scope>NUCLEOTIDE SEQUENCE [LARGE SCALE GENOMIC DNA]</scope>
    <source>
        <strain evidence="14 17">NBRC 15719</strain>
    </source>
</reference>
<dbReference type="EC" id="3.4.21.89" evidence="4 12"/>
<evidence type="ECO:0000256" key="5">
    <source>
        <dbReference type="ARBA" id="ARBA00022475"/>
    </source>
</evidence>
<evidence type="ECO:0000256" key="10">
    <source>
        <dbReference type="ARBA" id="ARBA00023136"/>
    </source>
</evidence>
<accession>A0A0K9YWT0</accession>
<evidence type="ECO:0000313" key="16">
    <source>
        <dbReference type="Proteomes" id="UP000036834"/>
    </source>
</evidence>
<dbReference type="STRING" id="54915.ADS79_12670"/>
<comment type="similarity">
    <text evidence="3 12">Belongs to the peptidase S26 family.</text>
</comment>
<organism evidence="15 16">
    <name type="scientific">Brevibacillus reuszeri</name>
    <dbReference type="NCBI Taxonomy" id="54915"/>
    <lineage>
        <taxon>Bacteria</taxon>
        <taxon>Bacillati</taxon>
        <taxon>Bacillota</taxon>
        <taxon>Bacilli</taxon>
        <taxon>Bacillales</taxon>
        <taxon>Paenibacillaceae</taxon>
        <taxon>Brevibacillus</taxon>
    </lineage>
</organism>
<reference evidence="16" key="1">
    <citation type="submission" date="2015-07" db="EMBL/GenBank/DDBJ databases">
        <title>Genome sequencing project for genomic taxonomy and phylogenomics of Bacillus-like bacteria.</title>
        <authorList>
            <person name="Liu B."/>
            <person name="Wang J."/>
            <person name="Zhu Y."/>
            <person name="Liu G."/>
            <person name="Chen Q."/>
            <person name="Chen Z."/>
            <person name="Lan J."/>
            <person name="Che J."/>
            <person name="Ge C."/>
            <person name="Shi H."/>
            <person name="Pan Z."/>
            <person name="Liu X."/>
        </authorList>
    </citation>
    <scope>NUCLEOTIDE SEQUENCE [LARGE SCALE GENOMIC DNA]</scope>
    <source>
        <strain evidence="16">DSM 9887</strain>
    </source>
</reference>
<dbReference type="PRINTS" id="PR00727">
    <property type="entry name" value="LEADERPTASE"/>
</dbReference>
<dbReference type="InterPro" id="IPR036286">
    <property type="entry name" value="LexA/Signal_pep-like_sf"/>
</dbReference>
<dbReference type="GO" id="GO:0006465">
    <property type="term" value="P:signal peptide processing"/>
    <property type="evidence" value="ECO:0007669"/>
    <property type="project" value="InterPro"/>
</dbReference>
<protein>
    <recommendedName>
        <fullName evidence="4 12">Signal peptidase I</fullName>
        <ecNumber evidence="4 12">3.4.21.89</ecNumber>
    </recommendedName>
</protein>
<evidence type="ECO:0000256" key="6">
    <source>
        <dbReference type="ARBA" id="ARBA00022670"/>
    </source>
</evidence>
<dbReference type="GO" id="GO:0005886">
    <property type="term" value="C:plasma membrane"/>
    <property type="evidence" value="ECO:0007669"/>
    <property type="project" value="UniProtKB-SubCell"/>
</dbReference>
<feature type="active site" evidence="11">
    <location>
        <position position="46"/>
    </location>
</feature>
<keyword evidence="9 12" id="KW-1133">Transmembrane helix</keyword>
<evidence type="ECO:0000256" key="9">
    <source>
        <dbReference type="ARBA" id="ARBA00022989"/>
    </source>
</evidence>
<dbReference type="AlphaFoldDB" id="A0A0K9YWT0"/>
<evidence type="ECO:0000256" key="3">
    <source>
        <dbReference type="ARBA" id="ARBA00009370"/>
    </source>
</evidence>
<proteinExistence type="inferred from homology"/>
<dbReference type="GO" id="GO:0009003">
    <property type="term" value="F:signal peptidase activity"/>
    <property type="evidence" value="ECO:0007669"/>
    <property type="project" value="UniProtKB-EC"/>
</dbReference>
<keyword evidence="10 12" id="KW-0472">Membrane</keyword>
<keyword evidence="17" id="KW-1185">Reference proteome</keyword>
<dbReference type="InterPro" id="IPR000223">
    <property type="entry name" value="Pept_S26A_signal_pept_1"/>
</dbReference>
<evidence type="ECO:0000256" key="12">
    <source>
        <dbReference type="RuleBase" id="RU362042"/>
    </source>
</evidence>
<feature type="domain" description="Peptidase S26" evidence="13">
    <location>
        <begin position="15"/>
        <end position="178"/>
    </location>
</feature>
<keyword evidence="7 12" id="KW-0812">Transmembrane</keyword>
<evidence type="ECO:0000313" key="15">
    <source>
        <dbReference type="EMBL" id="KNB72695.1"/>
    </source>
</evidence>
<evidence type="ECO:0000256" key="1">
    <source>
        <dbReference type="ARBA" id="ARBA00000677"/>
    </source>
</evidence>
<dbReference type="OrthoDB" id="9802919at2"/>
<evidence type="ECO:0000313" key="14">
    <source>
        <dbReference type="EMBL" id="GED70274.1"/>
    </source>
</evidence>
<dbReference type="PATRIC" id="fig|54915.3.peg.1519"/>
<dbReference type="SUPFAM" id="SSF51306">
    <property type="entry name" value="LexA/Signal peptidase"/>
    <property type="match status" value="1"/>
</dbReference>
<feature type="transmembrane region" description="Helical" evidence="12">
    <location>
        <begin position="21"/>
        <end position="42"/>
    </location>
</feature>
<gene>
    <name evidence="14" type="primary">sipS</name>
    <name evidence="15" type="ORF">ADS79_12670</name>
    <name evidence="14" type="ORF">BRE01_39760</name>
</gene>
<dbReference type="EMBL" id="LGIQ01000007">
    <property type="protein sequence ID" value="KNB72695.1"/>
    <property type="molecule type" value="Genomic_DNA"/>
</dbReference>
<comment type="caution">
    <text evidence="15">The sequence shown here is derived from an EMBL/GenBank/DDBJ whole genome shotgun (WGS) entry which is preliminary data.</text>
</comment>
<comment type="subcellular location">
    <subcellularLocation>
        <location evidence="2">Cell membrane</location>
        <topology evidence="2">Single-pass type II membrane protein</topology>
    </subcellularLocation>
    <subcellularLocation>
        <location evidence="12">Membrane</location>
        <topology evidence="12">Single-pass type II membrane protein</topology>
    </subcellularLocation>
</comment>
<dbReference type="RefSeq" id="WP_049738741.1">
    <property type="nucleotide sequence ID" value="NZ_BJON01000015.1"/>
</dbReference>
<keyword evidence="6 12" id="KW-0645">Protease</keyword>
<dbReference type="GO" id="GO:0004252">
    <property type="term" value="F:serine-type endopeptidase activity"/>
    <property type="evidence" value="ECO:0007669"/>
    <property type="project" value="InterPro"/>
</dbReference>
<sequence>MSEEVTSSRANKKELWEWGKALGIAIVLAFLIRTFLFAPFIVEGESMETTLHNSEKLVVNKAIYYLQDPKPGDIIVFHAEQTRDYIKRVIGVAGDTVEVRNDELFINGKMVEEPYLAQHKEQAKAQGEPFFTNDFPPVQIPAGHIFVMGDNRLNSHDSRAIGPVAVSTVVGRAEFTFWPIGGIRITK</sequence>
<comment type="catalytic activity">
    <reaction evidence="1 12">
        <text>Cleavage of hydrophobic, N-terminal signal or leader sequences from secreted and periplasmic proteins.</text>
        <dbReference type="EC" id="3.4.21.89"/>
    </reaction>
</comment>
<evidence type="ECO:0000256" key="2">
    <source>
        <dbReference type="ARBA" id="ARBA00004401"/>
    </source>
</evidence>
<dbReference type="PROSITE" id="PS00761">
    <property type="entry name" value="SPASE_I_3"/>
    <property type="match status" value="1"/>
</dbReference>
<reference evidence="15" key="2">
    <citation type="submission" date="2015-07" db="EMBL/GenBank/DDBJ databases">
        <title>MeaNS - Measles Nucleotide Surveillance Program.</title>
        <authorList>
            <person name="Tran T."/>
            <person name="Druce J."/>
        </authorList>
    </citation>
    <scope>NUCLEOTIDE SEQUENCE</scope>
    <source>
        <strain evidence="15">DSM 9887</strain>
    </source>
</reference>
<keyword evidence="8 12" id="KW-0378">Hydrolase</keyword>
<feature type="active site" evidence="11">
    <location>
        <position position="87"/>
    </location>
</feature>
<name>A0A0K9YWT0_9BACL</name>
<dbReference type="NCBIfam" id="TIGR02227">
    <property type="entry name" value="sigpep_I_bact"/>
    <property type="match status" value="1"/>
</dbReference>
<dbReference type="PANTHER" id="PTHR43390">
    <property type="entry name" value="SIGNAL PEPTIDASE I"/>
    <property type="match status" value="1"/>
</dbReference>
<evidence type="ECO:0000256" key="7">
    <source>
        <dbReference type="ARBA" id="ARBA00022692"/>
    </source>
</evidence>
<dbReference type="CDD" id="cd06530">
    <property type="entry name" value="S26_SPase_I"/>
    <property type="match status" value="1"/>
</dbReference>
<dbReference type="FunFam" id="2.10.109.10:FF:000008">
    <property type="entry name" value="Signal peptidase I"/>
    <property type="match status" value="1"/>
</dbReference>
<evidence type="ECO:0000259" key="13">
    <source>
        <dbReference type="Pfam" id="PF10502"/>
    </source>
</evidence>
<evidence type="ECO:0000256" key="8">
    <source>
        <dbReference type="ARBA" id="ARBA00022801"/>
    </source>
</evidence>
<evidence type="ECO:0000256" key="4">
    <source>
        <dbReference type="ARBA" id="ARBA00013208"/>
    </source>
</evidence>
<dbReference type="Proteomes" id="UP000036834">
    <property type="component" value="Unassembled WGS sequence"/>
</dbReference>
<dbReference type="Gene3D" id="2.10.109.10">
    <property type="entry name" value="Umud Fragment, subunit A"/>
    <property type="match status" value="1"/>
</dbReference>
<dbReference type="Pfam" id="PF10502">
    <property type="entry name" value="Peptidase_S26"/>
    <property type="match status" value="1"/>
</dbReference>
<dbReference type="InterPro" id="IPR019758">
    <property type="entry name" value="Pept_S26A_signal_pept_1_CS"/>
</dbReference>
<keyword evidence="5" id="KW-1003">Cell membrane</keyword>